<protein>
    <recommendedName>
        <fullName evidence="5">Sulfotransferase</fullName>
        <ecNumber evidence="5">2.8.2.-</ecNumber>
    </recommendedName>
</protein>
<dbReference type="SUPFAM" id="SSF52540">
    <property type="entry name" value="P-loop containing nucleoside triphosphate hydrolases"/>
    <property type="match status" value="1"/>
</dbReference>
<dbReference type="OMA" id="WYDHVRR"/>
<dbReference type="GO" id="GO:0008146">
    <property type="term" value="F:sulfotransferase activity"/>
    <property type="evidence" value="ECO:0007669"/>
    <property type="project" value="InterPro"/>
</dbReference>
<dbReference type="AlphaFoldDB" id="H3ALD9"/>
<dbReference type="EMBL" id="AFYH01166851">
    <property type="status" value="NOT_ANNOTATED_CDS"/>
    <property type="molecule type" value="Genomic_DNA"/>
</dbReference>
<evidence type="ECO:0000313" key="7">
    <source>
        <dbReference type="Ensembl" id="ENSLACP00000010460.1"/>
    </source>
</evidence>
<dbReference type="Gene3D" id="3.40.50.300">
    <property type="entry name" value="P-loop containing nucleotide triphosphate hydrolases"/>
    <property type="match status" value="1"/>
</dbReference>
<comment type="subcellular location">
    <subcellularLocation>
        <location evidence="1">Cytoplasm</location>
    </subcellularLocation>
</comment>
<evidence type="ECO:0000259" key="6">
    <source>
        <dbReference type="Pfam" id="PF00685"/>
    </source>
</evidence>
<proteinExistence type="inferred from homology"/>
<evidence type="ECO:0000256" key="1">
    <source>
        <dbReference type="ARBA" id="ARBA00004496"/>
    </source>
</evidence>
<dbReference type="EC" id="2.8.2.-" evidence="5"/>
<reference evidence="8" key="1">
    <citation type="submission" date="2011-08" db="EMBL/GenBank/DDBJ databases">
        <title>The draft genome of Latimeria chalumnae.</title>
        <authorList>
            <person name="Di Palma F."/>
            <person name="Alfoldi J."/>
            <person name="Johnson J."/>
            <person name="Berlin A."/>
            <person name="Gnerre S."/>
            <person name="Jaffe D."/>
            <person name="MacCallum I."/>
            <person name="Young S."/>
            <person name="Walker B.J."/>
            <person name="Lander E."/>
            <person name="Lindblad-Toh K."/>
        </authorList>
    </citation>
    <scope>NUCLEOTIDE SEQUENCE [LARGE SCALE GENOMIC DNA]</scope>
    <source>
        <strain evidence="8">Wild caught</strain>
    </source>
</reference>
<feature type="domain" description="Sulfotransferase" evidence="6">
    <location>
        <begin position="50"/>
        <end position="301"/>
    </location>
</feature>
<dbReference type="HOGENOM" id="CLU_027239_1_2_1"/>
<name>H3ALD9_LATCH</name>
<dbReference type="Ensembl" id="ENSLACT00000010539.1">
    <property type="protein sequence ID" value="ENSLACP00000010460.1"/>
    <property type="gene ID" value="ENSLACG00000009215.1"/>
</dbReference>
<sequence length="309" mass="36261">MPQEKPFSTKLDDVPKGSWVRGSLKSVEGVPLLEQIVDNWDKVANFQAQPDDLLIATYPKAGTTWIQEIVDLIYNDGDVEKAKRAPTHVRMPFLEMVPPPPLRSGVENASKMPSPRLIKTHLPFQLVPKSFWEHNCKVVVYVARNAKDIVVSYYHFDWMNLAQPEPGPWEGYICKFMECQLGWGSWYDHVRRFWEEKDKHRILYLFFEDMKEDPKREILKVMKFLDKELPEEVVDKIVHHTSFQVMKDNPMANYSSIPDTIFDWKASTFMRKGEVGDWKNYFTVAQNEVFDEDYKMKMLGTSLKFRSKI</sequence>
<dbReference type="GO" id="GO:0005737">
    <property type="term" value="C:cytoplasm"/>
    <property type="evidence" value="ECO:0007669"/>
    <property type="project" value="UniProtKB-SubCell"/>
</dbReference>
<accession>H3ALD9</accession>
<organism evidence="7 8">
    <name type="scientific">Latimeria chalumnae</name>
    <name type="common">Coelacanth</name>
    <dbReference type="NCBI Taxonomy" id="7897"/>
    <lineage>
        <taxon>Eukaryota</taxon>
        <taxon>Metazoa</taxon>
        <taxon>Chordata</taxon>
        <taxon>Craniata</taxon>
        <taxon>Vertebrata</taxon>
        <taxon>Euteleostomi</taxon>
        <taxon>Coelacanthiformes</taxon>
        <taxon>Coelacanthidae</taxon>
        <taxon>Latimeria</taxon>
    </lineage>
</organism>
<keyword evidence="8" id="KW-1185">Reference proteome</keyword>
<evidence type="ECO:0000256" key="4">
    <source>
        <dbReference type="ARBA" id="ARBA00022679"/>
    </source>
</evidence>
<dbReference type="FunFam" id="3.40.50.300:FF:000433">
    <property type="entry name" value="Estrogen sulfotransferase"/>
    <property type="match status" value="1"/>
</dbReference>
<dbReference type="Proteomes" id="UP000008672">
    <property type="component" value="Unassembled WGS sequence"/>
</dbReference>
<dbReference type="InterPro" id="IPR000863">
    <property type="entry name" value="Sulfotransferase_dom"/>
</dbReference>
<gene>
    <name evidence="7" type="primary">LOC102356330</name>
</gene>
<dbReference type="FunCoup" id="H3ALD9">
    <property type="interactions" value="429"/>
</dbReference>
<dbReference type="EMBL" id="AFYH01166852">
    <property type="status" value="NOT_ANNOTATED_CDS"/>
    <property type="molecule type" value="Genomic_DNA"/>
</dbReference>
<dbReference type="GeneTree" id="ENSGT00940000157101"/>
<dbReference type="STRING" id="7897.ENSLACP00000010460"/>
<dbReference type="InterPro" id="IPR027417">
    <property type="entry name" value="P-loop_NTPase"/>
</dbReference>
<evidence type="ECO:0000256" key="2">
    <source>
        <dbReference type="ARBA" id="ARBA00005771"/>
    </source>
</evidence>
<dbReference type="eggNOG" id="KOG1584">
    <property type="taxonomic scope" value="Eukaryota"/>
</dbReference>
<evidence type="ECO:0000313" key="8">
    <source>
        <dbReference type="Proteomes" id="UP000008672"/>
    </source>
</evidence>
<keyword evidence="3" id="KW-0963">Cytoplasm</keyword>
<keyword evidence="4 5" id="KW-0808">Transferase</keyword>
<dbReference type="PANTHER" id="PTHR11783">
    <property type="entry name" value="SULFOTRANSFERASE SULT"/>
    <property type="match status" value="1"/>
</dbReference>
<dbReference type="EMBL" id="AFYH01166850">
    <property type="status" value="NOT_ANNOTATED_CDS"/>
    <property type="molecule type" value="Genomic_DNA"/>
</dbReference>
<evidence type="ECO:0000256" key="5">
    <source>
        <dbReference type="RuleBase" id="RU361155"/>
    </source>
</evidence>
<dbReference type="Pfam" id="PF00685">
    <property type="entry name" value="Sulfotransfer_1"/>
    <property type="match status" value="1"/>
</dbReference>
<comment type="similarity">
    <text evidence="2 5">Belongs to the sulfotransferase 1 family.</text>
</comment>
<dbReference type="Bgee" id="ENSLACG00000009215">
    <property type="expression patterns" value="Expressed in pectoral fin and 2 other cell types or tissues"/>
</dbReference>
<reference evidence="7" key="3">
    <citation type="submission" date="2025-09" db="UniProtKB">
        <authorList>
            <consortium name="Ensembl"/>
        </authorList>
    </citation>
    <scope>IDENTIFICATION</scope>
</reference>
<dbReference type="InParanoid" id="H3ALD9"/>
<reference evidence="7" key="2">
    <citation type="submission" date="2025-08" db="UniProtKB">
        <authorList>
            <consortium name="Ensembl"/>
        </authorList>
    </citation>
    <scope>IDENTIFICATION</scope>
</reference>
<evidence type="ECO:0000256" key="3">
    <source>
        <dbReference type="ARBA" id="ARBA00022490"/>
    </source>
</evidence>